<evidence type="ECO:0008006" key="4">
    <source>
        <dbReference type="Google" id="ProtNLM"/>
    </source>
</evidence>
<protein>
    <recommendedName>
        <fullName evidence="4">Membrane protein YczE</fullName>
    </recommendedName>
</protein>
<dbReference type="AlphaFoldDB" id="A0A318TWG4"/>
<evidence type="ECO:0000256" key="1">
    <source>
        <dbReference type="SAM" id="Phobius"/>
    </source>
</evidence>
<dbReference type="PANTHER" id="PTHR40078">
    <property type="entry name" value="INTEGRAL MEMBRANE PROTEIN-RELATED"/>
    <property type="match status" value="1"/>
</dbReference>
<feature type="transmembrane region" description="Helical" evidence="1">
    <location>
        <begin position="103"/>
        <end position="125"/>
    </location>
</feature>
<keyword evidence="1" id="KW-0812">Transmembrane</keyword>
<gene>
    <name evidence="2" type="ORF">BJ095_1267</name>
</gene>
<feature type="transmembrane region" description="Helical" evidence="1">
    <location>
        <begin position="47"/>
        <end position="71"/>
    </location>
</feature>
<dbReference type="InterPro" id="IPR038750">
    <property type="entry name" value="YczE/YyaS-like"/>
</dbReference>
<name>A0A318TWG4_9BACL</name>
<comment type="caution">
    <text evidence="2">The sequence shown here is derived from an EMBL/GenBank/DDBJ whole genome shotgun (WGS) entry which is preliminary data.</text>
</comment>
<reference evidence="2 3" key="1">
    <citation type="submission" date="2018-06" db="EMBL/GenBank/DDBJ databases">
        <title>Genomic Encyclopedia of Archaeal and Bacterial Type Strains, Phase II (KMG-II): from individual species to whole genera.</title>
        <authorList>
            <person name="Goeker M."/>
        </authorList>
    </citation>
    <scope>NUCLEOTIDE SEQUENCE [LARGE SCALE GENOMIC DNA]</scope>
    <source>
        <strain evidence="2 3">KACC 16626</strain>
    </source>
</reference>
<dbReference type="Proteomes" id="UP000247416">
    <property type="component" value="Unassembled WGS sequence"/>
</dbReference>
<feature type="transmembrane region" description="Helical" evidence="1">
    <location>
        <begin position="78"/>
        <end position="97"/>
    </location>
</feature>
<evidence type="ECO:0000313" key="3">
    <source>
        <dbReference type="Proteomes" id="UP000247416"/>
    </source>
</evidence>
<dbReference type="EMBL" id="QJTJ01000026">
    <property type="protein sequence ID" value="PYF03979.1"/>
    <property type="molecule type" value="Genomic_DNA"/>
</dbReference>
<feature type="transmembrane region" description="Helical" evidence="1">
    <location>
        <begin position="171"/>
        <end position="193"/>
    </location>
</feature>
<dbReference type="Pfam" id="PF19700">
    <property type="entry name" value="DUF6198"/>
    <property type="match status" value="1"/>
</dbReference>
<keyword evidence="3" id="KW-1185">Reference proteome</keyword>
<organism evidence="2 3">
    <name type="scientific">Ureibacillus chungkukjangi</name>
    <dbReference type="NCBI Taxonomy" id="1202712"/>
    <lineage>
        <taxon>Bacteria</taxon>
        <taxon>Bacillati</taxon>
        <taxon>Bacillota</taxon>
        <taxon>Bacilli</taxon>
        <taxon>Bacillales</taxon>
        <taxon>Caryophanaceae</taxon>
        <taxon>Ureibacillus</taxon>
    </lineage>
</organism>
<keyword evidence="1" id="KW-1133">Transmembrane helix</keyword>
<feature type="transmembrane region" description="Helical" evidence="1">
    <location>
        <begin position="7"/>
        <end position="27"/>
    </location>
</feature>
<accession>A0A318TWG4</accession>
<sequence>MKRELKWKWLFFFVGLAVMSFGVSMIVEGKALGVGPWDVLHIALFERIGLSIGSWAVITGVIIVGSTSLLLREWPKLATCLNMILCGMFIDFFNWLLPNSSGLVFDVFYFLAGVIVLGVGCALYISPRLGAGPRDTLMILFAKKFGCSIGNARLAMEALIALVGWSLGGPIGVGTIIIAFFTGYIVQFSLPYFERMLKGRINNEGRTNNLTNQDIDHLAKEI</sequence>
<feature type="transmembrane region" description="Helical" evidence="1">
    <location>
        <begin position="145"/>
        <end position="165"/>
    </location>
</feature>
<dbReference type="PANTHER" id="PTHR40078:SF1">
    <property type="entry name" value="INTEGRAL MEMBRANE PROTEIN"/>
    <property type="match status" value="1"/>
</dbReference>
<dbReference type="RefSeq" id="WP_107936716.1">
    <property type="nucleotide sequence ID" value="NZ_CP085009.1"/>
</dbReference>
<dbReference type="OrthoDB" id="154912at2"/>
<proteinExistence type="predicted"/>
<evidence type="ECO:0000313" key="2">
    <source>
        <dbReference type="EMBL" id="PYF03979.1"/>
    </source>
</evidence>
<keyword evidence="1" id="KW-0472">Membrane</keyword>